<keyword evidence="2" id="KW-1185">Reference proteome</keyword>
<protein>
    <submittedName>
        <fullName evidence="1">Uncharacterized protein</fullName>
    </submittedName>
</protein>
<comment type="caution">
    <text evidence="1">The sequence shown here is derived from an EMBL/GenBank/DDBJ whole genome shotgun (WGS) entry which is preliminary data.</text>
</comment>
<dbReference type="Proteomes" id="UP000821845">
    <property type="component" value="Chromosome 5"/>
</dbReference>
<dbReference type="EMBL" id="CM023485">
    <property type="protein sequence ID" value="KAH6931586.1"/>
    <property type="molecule type" value="Genomic_DNA"/>
</dbReference>
<gene>
    <name evidence="1" type="ORF">HPB50_025475</name>
</gene>
<sequence length="113" mass="12334">MEVDVSTFFDRSAQECLNESDDHPLSGCLSSGDGYLESDCDEQAPSALGPKTVKLFINQPRTLGFDQAIGMEPVQTLELTGKDIEEGAVMPLRFVKFQNVQNLQVAGKKGESH</sequence>
<reference evidence="1" key="1">
    <citation type="submission" date="2020-05" db="EMBL/GenBank/DDBJ databases">
        <title>Large-scale comparative analyses of tick genomes elucidate their genetic diversity and vector capacities.</title>
        <authorList>
            <person name="Jia N."/>
            <person name="Wang J."/>
            <person name="Shi W."/>
            <person name="Du L."/>
            <person name="Sun Y."/>
            <person name="Zhan W."/>
            <person name="Jiang J."/>
            <person name="Wang Q."/>
            <person name="Zhang B."/>
            <person name="Ji P."/>
            <person name="Sakyi L.B."/>
            <person name="Cui X."/>
            <person name="Yuan T."/>
            <person name="Jiang B."/>
            <person name="Yang W."/>
            <person name="Lam T.T.-Y."/>
            <person name="Chang Q."/>
            <person name="Ding S."/>
            <person name="Wang X."/>
            <person name="Zhu J."/>
            <person name="Ruan X."/>
            <person name="Zhao L."/>
            <person name="Wei J."/>
            <person name="Que T."/>
            <person name="Du C."/>
            <person name="Cheng J."/>
            <person name="Dai P."/>
            <person name="Han X."/>
            <person name="Huang E."/>
            <person name="Gao Y."/>
            <person name="Liu J."/>
            <person name="Shao H."/>
            <person name="Ye R."/>
            <person name="Li L."/>
            <person name="Wei W."/>
            <person name="Wang X."/>
            <person name="Wang C."/>
            <person name="Yang T."/>
            <person name="Huo Q."/>
            <person name="Li W."/>
            <person name="Guo W."/>
            <person name="Chen H."/>
            <person name="Zhou L."/>
            <person name="Ni X."/>
            <person name="Tian J."/>
            <person name="Zhou Y."/>
            <person name="Sheng Y."/>
            <person name="Liu T."/>
            <person name="Pan Y."/>
            <person name="Xia L."/>
            <person name="Li J."/>
            <person name="Zhao F."/>
            <person name="Cao W."/>
        </authorList>
    </citation>
    <scope>NUCLEOTIDE SEQUENCE</scope>
    <source>
        <strain evidence="1">Hyas-2018</strain>
    </source>
</reference>
<accession>A0ACB7SBZ8</accession>
<proteinExistence type="predicted"/>
<organism evidence="1 2">
    <name type="scientific">Hyalomma asiaticum</name>
    <name type="common">Tick</name>
    <dbReference type="NCBI Taxonomy" id="266040"/>
    <lineage>
        <taxon>Eukaryota</taxon>
        <taxon>Metazoa</taxon>
        <taxon>Ecdysozoa</taxon>
        <taxon>Arthropoda</taxon>
        <taxon>Chelicerata</taxon>
        <taxon>Arachnida</taxon>
        <taxon>Acari</taxon>
        <taxon>Parasitiformes</taxon>
        <taxon>Ixodida</taxon>
        <taxon>Ixodoidea</taxon>
        <taxon>Ixodidae</taxon>
        <taxon>Hyalomminae</taxon>
        <taxon>Hyalomma</taxon>
    </lineage>
</organism>
<evidence type="ECO:0000313" key="2">
    <source>
        <dbReference type="Proteomes" id="UP000821845"/>
    </source>
</evidence>
<name>A0ACB7SBZ8_HYAAI</name>
<evidence type="ECO:0000313" key="1">
    <source>
        <dbReference type="EMBL" id="KAH6931586.1"/>
    </source>
</evidence>